<dbReference type="GeneID" id="34519161"/>
<dbReference type="AlphaFoldDB" id="W6MLN2"/>
<dbReference type="GO" id="GO:0005762">
    <property type="term" value="C:mitochondrial large ribosomal subunit"/>
    <property type="evidence" value="ECO:0007669"/>
    <property type="project" value="EnsemblFungi"/>
</dbReference>
<evidence type="ECO:0000256" key="1">
    <source>
        <dbReference type="ARBA" id="ARBA00004173"/>
    </source>
</evidence>
<evidence type="ECO:0000313" key="7">
    <source>
        <dbReference type="EMBL" id="CDK25762.1"/>
    </source>
</evidence>
<evidence type="ECO:0000256" key="4">
    <source>
        <dbReference type="ARBA" id="ARBA00023128"/>
    </source>
</evidence>
<keyword evidence="3" id="KW-0689">Ribosomal protein</keyword>
<gene>
    <name evidence="7" type="ORF">KUCA_T00001732001</name>
</gene>
<keyword evidence="4" id="KW-0496">Mitochondrion</keyword>
<dbReference type="Pfam" id="PF05046">
    <property type="entry name" value="Img2"/>
    <property type="match status" value="1"/>
</dbReference>
<dbReference type="Gene3D" id="3.30.780.10">
    <property type="entry name" value="SUI1-like domain"/>
    <property type="match status" value="1"/>
</dbReference>
<name>W6MLN2_9ASCO</name>
<dbReference type="GO" id="GO:0006412">
    <property type="term" value="P:translation"/>
    <property type="evidence" value="ECO:0007669"/>
    <property type="project" value="InterPro"/>
</dbReference>
<dbReference type="InterPro" id="IPR007740">
    <property type="entry name" value="Ribosomal_mL49"/>
</dbReference>
<dbReference type="OrthoDB" id="19439at2759"/>
<accession>W6MLN2</accession>
<evidence type="ECO:0000256" key="3">
    <source>
        <dbReference type="ARBA" id="ARBA00022980"/>
    </source>
</evidence>
<reference evidence="7" key="1">
    <citation type="submission" date="2013-12" db="EMBL/GenBank/DDBJ databases">
        <authorList>
            <person name="Genoscope - CEA"/>
        </authorList>
    </citation>
    <scope>NUCLEOTIDE SEQUENCE</scope>
    <source>
        <strain evidence="7">CBS 1993</strain>
    </source>
</reference>
<dbReference type="PANTHER" id="PTHR13477:SF0">
    <property type="entry name" value="LARGE RIBOSOMAL SUBUNIT PROTEIN ML49"/>
    <property type="match status" value="1"/>
</dbReference>
<keyword evidence="8" id="KW-1185">Reference proteome</keyword>
<protein>
    <recommendedName>
        <fullName evidence="6">Large ribosomal subunit protein mL49</fullName>
    </recommendedName>
</protein>
<dbReference type="Proteomes" id="UP000019384">
    <property type="component" value="Unassembled WGS sequence"/>
</dbReference>
<dbReference type="HOGENOM" id="CLU_132729_1_0_1"/>
<organism evidence="7 8">
    <name type="scientific">Kuraishia capsulata CBS 1993</name>
    <dbReference type="NCBI Taxonomy" id="1382522"/>
    <lineage>
        <taxon>Eukaryota</taxon>
        <taxon>Fungi</taxon>
        <taxon>Dikarya</taxon>
        <taxon>Ascomycota</taxon>
        <taxon>Saccharomycotina</taxon>
        <taxon>Pichiomycetes</taxon>
        <taxon>Pichiales</taxon>
        <taxon>Pichiaceae</taxon>
        <taxon>Kuraishia</taxon>
    </lineage>
</organism>
<evidence type="ECO:0000313" key="8">
    <source>
        <dbReference type="Proteomes" id="UP000019384"/>
    </source>
</evidence>
<dbReference type="STRING" id="1382522.W6MLN2"/>
<comment type="similarity">
    <text evidence="2">Belongs to the mitochondrion-specific ribosomal protein mL49 family.</text>
</comment>
<keyword evidence="5" id="KW-0687">Ribonucleoprotein</keyword>
<evidence type="ECO:0000256" key="2">
    <source>
        <dbReference type="ARBA" id="ARBA00005677"/>
    </source>
</evidence>
<evidence type="ECO:0000256" key="6">
    <source>
        <dbReference type="ARBA" id="ARBA00035191"/>
    </source>
</evidence>
<dbReference type="PANTHER" id="PTHR13477">
    <property type="entry name" value="MITOCHONDRIAL 39S RIBOSOMAL PROTEIN L49"/>
    <property type="match status" value="1"/>
</dbReference>
<dbReference type="RefSeq" id="XP_022457773.1">
    <property type="nucleotide sequence ID" value="XM_022603943.1"/>
</dbReference>
<comment type="subcellular location">
    <subcellularLocation>
        <location evidence="1">Mitochondrion</location>
    </subcellularLocation>
</comment>
<dbReference type="GO" id="GO:0003735">
    <property type="term" value="F:structural constituent of ribosome"/>
    <property type="evidence" value="ECO:0007669"/>
    <property type="project" value="EnsemblFungi"/>
</dbReference>
<evidence type="ECO:0000256" key="5">
    <source>
        <dbReference type="ARBA" id="ARBA00023274"/>
    </source>
</evidence>
<proteinExistence type="inferred from homology"/>
<sequence length="139" mass="15972">MFSRFRILARQNSTASEAAVSSVTKAQAKPFASKSYIFPALEEIKAEELVGKPFGPKSHAYFISRTKKGQLPVYRTYRRKVAYTEIRRVEGDIVQLRNDIQAAFPDIQKKDFNVVMQSLRIMIRGDHLVRITDLFGKKF</sequence>
<reference evidence="7" key="2">
    <citation type="submission" date="2014-02" db="EMBL/GenBank/DDBJ databases">
        <title>Complete DNA sequence of /Kuraishia capsulata/ illustrates novel genomic features among budding yeasts (/Saccharomycotina/).</title>
        <authorList>
            <person name="Morales L."/>
            <person name="Noel B."/>
            <person name="Porcel B."/>
            <person name="Marcet-Houben M."/>
            <person name="Hullo M-F."/>
            <person name="Sacerdot C."/>
            <person name="Tekaia F."/>
            <person name="Leh-Louis V."/>
            <person name="Despons L."/>
            <person name="Khanna V."/>
            <person name="Aury J-M."/>
            <person name="Barbe V."/>
            <person name="Couloux A."/>
            <person name="Labadie K."/>
            <person name="Pelletier E."/>
            <person name="Souciet J-L."/>
            <person name="Boekhout T."/>
            <person name="Gabaldon T."/>
            <person name="Wincker P."/>
            <person name="Dujon B."/>
        </authorList>
    </citation>
    <scope>NUCLEOTIDE SEQUENCE</scope>
    <source>
        <strain evidence="7">CBS 1993</strain>
    </source>
</reference>
<dbReference type="EMBL" id="HG793126">
    <property type="protein sequence ID" value="CDK25762.1"/>
    <property type="molecule type" value="Genomic_DNA"/>
</dbReference>